<proteinExistence type="predicted"/>
<dbReference type="SUPFAM" id="SSF57924">
    <property type="entry name" value="Inhibitor of apoptosis (IAP) repeat"/>
    <property type="match status" value="1"/>
</dbReference>
<dbReference type="EMBL" id="OZ020112">
    <property type="protein sequence ID" value="CAK9265530.1"/>
    <property type="molecule type" value="Genomic_DNA"/>
</dbReference>
<sequence length="98" mass="11493">MSAKHTTLFQLSHCLEYGLIIMGRDVKKAVLCVQCNLCVYGGRSGDDVSRKHMRTKSICLFMPPYRPKLYRKHFEKQHAEGWFKYQGLSKAEKQMFFN</sequence>
<dbReference type="PANTHER" id="PTHR37067:SF3">
    <property type="entry name" value="PX DOMAIN-CONTAINING PROTEIN"/>
    <property type="match status" value="1"/>
</dbReference>
<gene>
    <name evidence="1" type="ORF">CSSPJE1EN1_LOCUS11008</name>
</gene>
<protein>
    <submittedName>
        <fullName evidence="1">Uncharacterized protein</fullName>
    </submittedName>
</protein>
<dbReference type="Proteomes" id="UP001497444">
    <property type="component" value="Chromosome 17"/>
</dbReference>
<dbReference type="Pfam" id="PF00653">
    <property type="entry name" value="BIR"/>
    <property type="match status" value="1"/>
</dbReference>
<evidence type="ECO:0000313" key="1">
    <source>
        <dbReference type="EMBL" id="CAK9265530.1"/>
    </source>
</evidence>
<keyword evidence="2" id="KW-1185">Reference proteome</keyword>
<dbReference type="InterPro" id="IPR001370">
    <property type="entry name" value="BIR_rpt"/>
</dbReference>
<accession>A0ABP0WJ79</accession>
<reference evidence="1" key="1">
    <citation type="submission" date="2024-02" db="EMBL/GenBank/DDBJ databases">
        <authorList>
            <consortium name="ELIXIR-Norway"/>
            <consortium name="Elixir Norway"/>
        </authorList>
    </citation>
    <scope>NUCLEOTIDE SEQUENCE</scope>
</reference>
<evidence type="ECO:0000313" key="2">
    <source>
        <dbReference type="Proteomes" id="UP001497444"/>
    </source>
</evidence>
<dbReference type="PANTHER" id="PTHR37067">
    <property type="entry name" value="PX DOMAIN-CONTAINING PROTEIN"/>
    <property type="match status" value="1"/>
</dbReference>
<name>A0ABP0WJ79_9BRYO</name>
<organism evidence="1 2">
    <name type="scientific">Sphagnum jensenii</name>
    <dbReference type="NCBI Taxonomy" id="128206"/>
    <lineage>
        <taxon>Eukaryota</taxon>
        <taxon>Viridiplantae</taxon>
        <taxon>Streptophyta</taxon>
        <taxon>Embryophyta</taxon>
        <taxon>Bryophyta</taxon>
        <taxon>Sphagnophytina</taxon>
        <taxon>Sphagnopsida</taxon>
        <taxon>Sphagnales</taxon>
        <taxon>Sphagnaceae</taxon>
        <taxon>Sphagnum</taxon>
    </lineage>
</organism>